<dbReference type="EMBL" id="WNNK01000021">
    <property type="protein sequence ID" value="MUF07118.1"/>
    <property type="molecule type" value="Genomic_DNA"/>
</dbReference>
<dbReference type="InterPro" id="IPR033881">
    <property type="entry name" value="vWA_BatA_type"/>
</dbReference>
<dbReference type="SMART" id="SM00327">
    <property type="entry name" value="VWA"/>
    <property type="match status" value="1"/>
</dbReference>
<proteinExistence type="predicted"/>
<organism evidence="2 3">
    <name type="scientific">Pseudomonas spelaei</name>
    <dbReference type="NCBI Taxonomy" id="1055469"/>
    <lineage>
        <taxon>Bacteria</taxon>
        <taxon>Pseudomonadati</taxon>
        <taxon>Pseudomonadota</taxon>
        <taxon>Gammaproteobacteria</taxon>
        <taxon>Pseudomonadales</taxon>
        <taxon>Pseudomonadaceae</taxon>
        <taxon>Pseudomonas</taxon>
    </lineage>
</organism>
<dbReference type="InterPro" id="IPR036465">
    <property type="entry name" value="vWFA_dom_sf"/>
</dbReference>
<dbReference type="InterPro" id="IPR002035">
    <property type="entry name" value="VWF_A"/>
</dbReference>
<name>A0A6I3WBM9_9PSED</name>
<dbReference type="OrthoDB" id="6206554at2"/>
<accession>A0A6I3WBM9</accession>
<dbReference type="PANTHER" id="PTHR22550:SF18">
    <property type="entry name" value="VWFA DOMAIN-CONTAINING PROTEIN"/>
    <property type="match status" value="1"/>
</dbReference>
<dbReference type="CDD" id="cd01467">
    <property type="entry name" value="vWA_BatA_type"/>
    <property type="match status" value="1"/>
</dbReference>
<dbReference type="Gene3D" id="3.40.50.410">
    <property type="entry name" value="von Willebrand factor, type A domain"/>
    <property type="match status" value="1"/>
</dbReference>
<protein>
    <submittedName>
        <fullName evidence="2">VWA domain-containing protein</fullName>
    </submittedName>
</protein>
<feature type="domain" description="VWFA" evidence="1">
    <location>
        <begin position="91"/>
        <end position="287"/>
    </location>
</feature>
<reference evidence="2 3" key="1">
    <citation type="submission" date="2019-11" db="EMBL/GenBank/DDBJ databases">
        <title>Pseudomonas karstica sp. nov. and Pseudomonas spelaei sp. nov. from karst caves.</title>
        <authorList>
            <person name="Zeman M."/>
        </authorList>
    </citation>
    <scope>NUCLEOTIDE SEQUENCE [LARGE SCALE GENOMIC DNA]</scope>
    <source>
        <strain evidence="2 3">CCM 7893</strain>
    </source>
</reference>
<evidence type="ECO:0000313" key="2">
    <source>
        <dbReference type="EMBL" id="MUF07118.1"/>
    </source>
</evidence>
<sequence>MFEFAWPWIFVLLPLPWVMRILLPTADSGEPALKVSFLGDLEGLTRRRARANLPGWRQQAPFVVLWLLLLTAAARPEWLGEPLPIAASGRDLLVAVDVSGSMDFPDMQWQDEDVSRLTLVKHLLGDFLEGREGDRVGLILFGSQAYLQAPLTFDRRTVRTWLDEARIGIAGKNTAIGDAIGLALKRLRQRPAQSRVLVLVTDGANNGGEIDPLTAARLAAEEGVKIYPIGIGADPEQTGSLGMLGVNPSLDLDEPALKAIAEATGGRYFRARDGKELQAVKETLDQLEPVAQQPTQARPAQALYSGPLALALILSMLLVIQERWPDNALQRLFNKISSKGHFLQQHPEWRQRLKRLRLRRRR</sequence>
<dbReference type="AlphaFoldDB" id="A0A6I3WBM9"/>
<dbReference type="InterPro" id="IPR050768">
    <property type="entry name" value="UPF0353/GerABKA_families"/>
</dbReference>
<evidence type="ECO:0000259" key="1">
    <source>
        <dbReference type="PROSITE" id="PS50234"/>
    </source>
</evidence>
<dbReference type="RefSeq" id="WP_155585266.1">
    <property type="nucleotide sequence ID" value="NZ_JBHSTH010000022.1"/>
</dbReference>
<comment type="caution">
    <text evidence="2">The sequence shown here is derived from an EMBL/GenBank/DDBJ whole genome shotgun (WGS) entry which is preliminary data.</text>
</comment>
<dbReference type="PANTHER" id="PTHR22550">
    <property type="entry name" value="SPORE GERMINATION PROTEIN"/>
    <property type="match status" value="1"/>
</dbReference>
<dbReference type="PROSITE" id="PS50234">
    <property type="entry name" value="VWFA"/>
    <property type="match status" value="1"/>
</dbReference>
<dbReference type="Proteomes" id="UP000438196">
    <property type="component" value="Unassembled WGS sequence"/>
</dbReference>
<evidence type="ECO:0000313" key="3">
    <source>
        <dbReference type="Proteomes" id="UP000438196"/>
    </source>
</evidence>
<dbReference type="SUPFAM" id="SSF53300">
    <property type="entry name" value="vWA-like"/>
    <property type="match status" value="1"/>
</dbReference>
<keyword evidence="3" id="KW-1185">Reference proteome</keyword>
<gene>
    <name evidence="2" type="ORF">GNF76_22455</name>
</gene>
<dbReference type="Pfam" id="PF00092">
    <property type="entry name" value="VWA"/>
    <property type="match status" value="1"/>
</dbReference>